<evidence type="ECO:0000259" key="4">
    <source>
        <dbReference type="PROSITE" id="PS51659"/>
    </source>
</evidence>
<dbReference type="Proteomes" id="UP000887569">
    <property type="component" value="Unplaced"/>
</dbReference>
<reference evidence="6" key="1">
    <citation type="submission" date="2022-11" db="UniProtKB">
        <authorList>
            <consortium name="WormBaseParasite"/>
        </authorList>
    </citation>
    <scope>IDENTIFICATION</scope>
</reference>
<proteinExistence type="inferred from homology"/>
<keyword evidence="5" id="KW-1185">Reference proteome</keyword>
<evidence type="ECO:0000256" key="1">
    <source>
        <dbReference type="ARBA" id="ARBA00022676"/>
    </source>
</evidence>
<dbReference type="InterPro" id="IPR027350">
    <property type="entry name" value="GT23_dom"/>
</dbReference>
<dbReference type="AlphaFoldDB" id="A0A915BEH7"/>
<dbReference type="InterPro" id="IPR045573">
    <property type="entry name" value="Fut8_N_cat"/>
</dbReference>
<feature type="domain" description="GT23" evidence="4">
    <location>
        <begin position="1"/>
        <end position="41"/>
    </location>
</feature>
<dbReference type="WBParaSite" id="PgR036_g093_t06">
    <property type="protein sequence ID" value="PgR036_g093_t06"/>
    <property type="gene ID" value="PgR036_g093"/>
</dbReference>
<evidence type="ECO:0000313" key="6">
    <source>
        <dbReference type="WBParaSite" id="PgR036_g093_t06"/>
    </source>
</evidence>
<accession>A0A915BEH7</accession>
<dbReference type="Pfam" id="PF19745">
    <property type="entry name" value="FUT8_N_cat"/>
    <property type="match status" value="1"/>
</dbReference>
<evidence type="ECO:0000256" key="2">
    <source>
        <dbReference type="ARBA" id="ARBA00022679"/>
    </source>
</evidence>
<organism evidence="5 6">
    <name type="scientific">Parascaris univalens</name>
    <name type="common">Nematode worm</name>
    <dbReference type="NCBI Taxonomy" id="6257"/>
    <lineage>
        <taxon>Eukaryota</taxon>
        <taxon>Metazoa</taxon>
        <taxon>Ecdysozoa</taxon>
        <taxon>Nematoda</taxon>
        <taxon>Chromadorea</taxon>
        <taxon>Rhabditida</taxon>
        <taxon>Spirurina</taxon>
        <taxon>Ascaridomorpha</taxon>
        <taxon>Ascaridoidea</taxon>
        <taxon>Ascarididae</taxon>
        <taxon>Parascaris</taxon>
    </lineage>
</organism>
<keyword evidence="2 3" id="KW-0808">Transferase</keyword>
<evidence type="ECO:0000313" key="5">
    <source>
        <dbReference type="Proteomes" id="UP000887569"/>
    </source>
</evidence>
<evidence type="ECO:0000256" key="3">
    <source>
        <dbReference type="PROSITE-ProRule" id="PRU00992"/>
    </source>
</evidence>
<keyword evidence="1 3" id="KW-0328">Glycosyltransferase</keyword>
<comment type="similarity">
    <text evidence="3">Belongs to the glycosyltransferase 23 family.</text>
</comment>
<comment type="caution">
    <text evidence="3">Lacks conserved residue(s) required for the propagation of feature annotation.</text>
</comment>
<dbReference type="GO" id="GO:0016758">
    <property type="term" value="F:hexosyltransferase activity"/>
    <property type="evidence" value="ECO:0007669"/>
    <property type="project" value="UniProtKB-UniRule"/>
</dbReference>
<protein>
    <submittedName>
        <fullName evidence="6">Alpha-(1,6)-fucosyltransferase</fullName>
    </submittedName>
</protein>
<sequence>GMHGRPPFLPLAFPEFFASDLLKLHSNPPVFFISQSRETAE</sequence>
<dbReference type="PROSITE" id="PS51659">
    <property type="entry name" value="GT23"/>
    <property type="match status" value="1"/>
</dbReference>
<name>A0A915BEH7_PARUN</name>